<comment type="caution">
    <text evidence="1">The sequence shown here is derived from an EMBL/GenBank/DDBJ whole genome shotgun (WGS) entry which is preliminary data.</text>
</comment>
<organism evidence="1 2">
    <name type="scientific">Golovinomyces cichoracearum</name>
    <dbReference type="NCBI Taxonomy" id="62708"/>
    <lineage>
        <taxon>Eukaryota</taxon>
        <taxon>Fungi</taxon>
        <taxon>Dikarya</taxon>
        <taxon>Ascomycota</taxon>
        <taxon>Pezizomycotina</taxon>
        <taxon>Leotiomycetes</taxon>
        <taxon>Erysiphales</taxon>
        <taxon>Erysiphaceae</taxon>
        <taxon>Golovinomyces</taxon>
    </lineage>
</organism>
<dbReference type="AlphaFoldDB" id="A0A420IM39"/>
<dbReference type="Proteomes" id="UP000283383">
    <property type="component" value="Unassembled WGS sequence"/>
</dbReference>
<dbReference type="EMBL" id="MCBQ01008388">
    <property type="protein sequence ID" value="RKF75591.1"/>
    <property type="molecule type" value="Genomic_DNA"/>
</dbReference>
<sequence>MQKPGVTIIGISDNGYGYVEEKVNRVRDERG</sequence>
<accession>A0A420IM39</accession>
<name>A0A420IM39_9PEZI</name>
<keyword evidence="2" id="KW-1185">Reference proteome</keyword>
<reference evidence="1 2" key="1">
    <citation type="journal article" date="2018" name="BMC Genomics">
        <title>Comparative genome analyses reveal sequence features reflecting distinct modes of host-adaptation between dicot and monocot powdery mildew.</title>
        <authorList>
            <person name="Wu Y."/>
            <person name="Ma X."/>
            <person name="Pan Z."/>
            <person name="Kale S.D."/>
            <person name="Song Y."/>
            <person name="King H."/>
            <person name="Zhang Q."/>
            <person name="Presley C."/>
            <person name="Deng X."/>
            <person name="Wei C.I."/>
            <person name="Xiao S."/>
        </authorList>
    </citation>
    <scope>NUCLEOTIDE SEQUENCE [LARGE SCALE GENOMIC DNA]</scope>
    <source>
        <strain evidence="1">UMSG3</strain>
    </source>
</reference>
<feature type="non-terminal residue" evidence="1">
    <location>
        <position position="31"/>
    </location>
</feature>
<evidence type="ECO:0000313" key="1">
    <source>
        <dbReference type="EMBL" id="RKF75591.1"/>
    </source>
</evidence>
<evidence type="ECO:0000313" key="2">
    <source>
        <dbReference type="Proteomes" id="UP000283383"/>
    </source>
</evidence>
<proteinExistence type="predicted"/>
<protein>
    <submittedName>
        <fullName evidence="1">Uncharacterized protein</fullName>
    </submittedName>
</protein>
<gene>
    <name evidence="1" type="ORF">GcM3_083032</name>
</gene>